<evidence type="ECO:0000256" key="2">
    <source>
        <dbReference type="ARBA" id="ARBA00023015"/>
    </source>
</evidence>
<dbReference type="PANTHER" id="PTHR30346">
    <property type="entry name" value="TRANSCRIPTIONAL DUAL REGULATOR HCAR-RELATED"/>
    <property type="match status" value="1"/>
</dbReference>
<gene>
    <name evidence="6" type="ORF">KU392_13550</name>
</gene>
<evidence type="ECO:0000256" key="1">
    <source>
        <dbReference type="ARBA" id="ARBA00009437"/>
    </source>
</evidence>
<dbReference type="Pfam" id="PF03466">
    <property type="entry name" value="LysR_substrate"/>
    <property type="match status" value="1"/>
</dbReference>
<protein>
    <submittedName>
        <fullName evidence="6">LysR family transcriptional regulator</fullName>
    </submittedName>
</protein>
<dbReference type="Proteomes" id="UP000722165">
    <property type="component" value="Unassembled WGS sequence"/>
</dbReference>
<keyword evidence="7" id="KW-1185">Reference proteome</keyword>
<dbReference type="PROSITE" id="PS50931">
    <property type="entry name" value="HTH_LYSR"/>
    <property type="match status" value="1"/>
</dbReference>
<name>A0ABS6NSB7_9BURK</name>
<evidence type="ECO:0000313" key="6">
    <source>
        <dbReference type="EMBL" id="MBV4398269.1"/>
    </source>
</evidence>
<evidence type="ECO:0000256" key="4">
    <source>
        <dbReference type="ARBA" id="ARBA00023163"/>
    </source>
</evidence>
<sequence>MELRQIRYFHCVARELSFTRAAKLLHIAQPPLSRQIKLLEEELGVKVFERQGRGIRLTDAGKYFMDHTQKMTQQLEETIKATQRIGKKDRVWFGVGFVPSTLYGYMPDFIRALRELSEQVEIGLVEMTTLQQFEALKMGRIDLGIGRIKLSDPEIARVVLRDESLVVAVPRYHRLASVAGVGVNEILQESLIVYPAAPRPSYADHVLDLFSQHGYVPNVVQEVNELQTAIGLVAAGIGIALVPESVRRLLRDDVVYIDFQAVGFTSPIMMSWRKNDESGLLKDVVALAKNMAMEYK</sequence>
<dbReference type="RefSeq" id="WP_217735557.1">
    <property type="nucleotide sequence ID" value="NZ_JAHSPR010000014.1"/>
</dbReference>
<evidence type="ECO:0000313" key="7">
    <source>
        <dbReference type="Proteomes" id="UP000722165"/>
    </source>
</evidence>
<organism evidence="6 7">
    <name type="scientific">Advenella alkanexedens</name>
    <dbReference type="NCBI Taxonomy" id="1481665"/>
    <lineage>
        <taxon>Bacteria</taxon>
        <taxon>Pseudomonadati</taxon>
        <taxon>Pseudomonadota</taxon>
        <taxon>Betaproteobacteria</taxon>
        <taxon>Burkholderiales</taxon>
        <taxon>Alcaligenaceae</taxon>
    </lineage>
</organism>
<dbReference type="InterPro" id="IPR000847">
    <property type="entry name" value="LysR_HTH_N"/>
</dbReference>
<comment type="similarity">
    <text evidence="1">Belongs to the LysR transcriptional regulatory family.</text>
</comment>
<keyword evidence="2" id="KW-0805">Transcription regulation</keyword>
<evidence type="ECO:0000259" key="5">
    <source>
        <dbReference type="PROSITE" id="PS50931"/>
    </source>
</evidence>
<evidence type="ECO:0000256" key="3">
    <source>
        <dbReference type="ARBA" id="ARBA00023125"/>
    </source>
</evidence>
<dbReference type="EMBL" id="JAHSPR010000014">
    <property type="protein sequence ID" value="MBV4398269.1"/>
    <property type="molecule type" value="Genomic_DNA"/>
</dbReference>
<reference evidence="6 7" key="1">
    <citation type="submission" date="2021-06" db="EMBL/GenBank/DDBJ databases">
        <authorList>
            <person name="Lu T."/>
            <person name="Wang Q."/>
            <person name="Han X."/>
        </authorList>
    </citation>
    <scope>NUCLEOTIDE SEQUENCE [LARGE SCALE GENOMIC DNA]</scope>
    <source>
        <strain evidence="6 7">LAM0050</strain>
    </source>
</reference>
<comment type="caution">
    <text evidence="6">The sequence shown here is derived from an EMBL/GenBank/DDBJ whole genome shotgun (WGS) entry which is preliminary data.</text>
</comment>
<accession>A0ABS6NSB7</accession>
<dbReference type="InterPro" id="IPR005119">
    <property type="entry name" value="LysR_subst-bd"/>
</dbReference>
<dbReference type="CDD" id="cd08445">
    <property type="entry name" value="PBP2_BenM_CatM_CatR"/>
    <property type="match status" value="1"/>
</dbReference>
<keyword evidence="3" id="KW-0238">DNA-binding</keyword>
<keyword evidence="4" id="KW-0804">Transcription</keyword>
<proteinExistence type="inferred from homology"/>
<dbReference type="PANTHER" id="PTHR30346:SF17">
    <property type="entry name" value="LYSR FAMILY TRANSCRIPTIONAL REGULATOR"/>
    <property type="match status" value="1"/>
</dbReference>
<feature type="domain" description="HTH lysR-type" evidence="5">
    <location>
        <begin position="1"/>
        <end position="58"/>
    </location>
</feature>
<dbReference type="Pfam" id="PF00126">
    <property type="entry name" value="HTH_1"/>
    <property type="match status" value="1"/>
</dbReference>